<feature type="region of interest" description="Disordered" evidence="1">
    <location>
        <begin position="1"/>
        <end position="122"/>
    </location>
</feature>
<evidence type="ECO:0008006" key="4">
    <source>
        <dbReference type="Google" id="ProtNLM"/>
    </source>
</evidence>
<keyword evidence="3" id="KW-1185">Reference proteome</keyword>
<feature type="compositionally biased region" description="Basic and acidic residues" evidence="1">
    <location>
        <begin position="44"/>
        <end position="53"/>
    </location>
</feature>
<accession>A0A8H3F2I2</accession>
<evidence type="ECO:0000313" key="3">
    <source>
        <dbReference type="Proteomes" id="UP000664521"/>
    </source>
</evidence>
<dbReference type="OrthoDB" id="5973539at2759"/>
<dbReference type="PANTHER" id="PTHR38116">
    <property type="entry name" value="CHROMOSOME 7, WHOLE GENOME SHOTGUN SEQUENCE"/>
    <property type="match status" value="1"/>
</dbReference>
<name>A0A8H3F2I2_9LECA</name>
<organism evidence="2 3">
    <name type="scientific">Heterodermia speciosa</name>
    <dbReference type="NCBI Taxonomy" id="116794"/>
    <lineage>
        <taxon>Eukaryota</taxon>
        <taxon>Fungi</taxon>
        <taxon>Dikarya</taxon>
        <taxon>Ascomycota</taxon>
        <taxon>Pezizomycotina</taxon>
        <taxon>Lecanoromycetes</taxon>
        <taxon>OSLEUM clade</taxon>
        <taxon>Lecanoromycetidae</taxon>
        <taxon>Caliciales</taxon>
        <taxon>Physciaceae</taxon>
        <taxon>Heterodermia</taxon>
    </lineage>
</organism>
<dbReference type="AlphaFoldDB" id="A0A8H3F2I2"/>
<protein>
    <recommendedName>
        <fullName evidence="4">BZIP domain-containing protein</fullName>
    </recommendedName>
</protein>
<evidence type="ECO:0000313" key="2">
    <source>
        <dbReference type="EMBL" id="CAF9918071.1"/>
    </source>
</evidence>
<dbReference type="CDD" id="cd14688">
    <property type="entry name" value="bZIP_YAP"/>
    <property type="match status" value="1"/>
</dbReference>
<feature type="compositionally biased region" description="Polar residues" evidence="1">
    <location>
        <begin position="82"/>
        <end position="92"/>
    </location>
</feature>
<dbReference type="Proteomes" id="UP000664521">
    <property type="component" value="Unassembled WGS sequence"/>
</dbReference>
<reference evidence="2" key="1">
    <citation type="submission" date="2021-03" db="EMBL/GenBank/DDBJ databases">
        <authorList>
            <person name="Tagirdzhanova G."/>
        </authorList>
    </citation>
    <scope>NUCLEOTIDE SEQUENCE</scope>
</reference>
<sequence>MAPHARELKQQTKSVTKPKRKPVRRDLEKRRQQNIQAPKKYREKLRDRLDRLEALAAAVAPTPALESTSTTSTEPSEAPKSYSPSSTSTHTIAKNLPGDAGSDALASQSHDSVETFGSSGSPTHTIADSLLPLDGLDVATSIQPMATLGECQFLVQQPGDTSPALSIWDSTTISGSSVATPGEHKHLTPPSSDPISITKVWDTYRFPFKTAAEYQKLIPHSDNTPAALSIWDPTANIDPSLLIHDENNGPLGPYLTTTIDCGCTSAHVQIQRQGPDPWSYGKFTILNFRPRTTAADPYANHLRVETLCNTAALSTLSTYVGISQEMLCADQSLSPFFSSDAVRADDLVKANMVCTVQSIFKSLKPDLRPSHEQIVTKHHPYIDILPFPTLRKNLIIHQQDIDEDEVFHDMLTGLMCWGGAGMGRRDRDISTGNASTGTPWDYRSWEARPWLLKKYWTLLGGEDGELVRQSEWWRSMRGDDALEIEVHG</sequence>
<dbReference type="Pfam" id="PF11905">
    <property type="entry name" value="DUF3425"/>
    <property type="match status" value="1"/>
</dbReference>
<feature type="compositionally biased region" description="Basic and acidic residues" evidence="1">
    <location>
        <begin position="1"/>
        <end position="10"/>
    </location>
</feature>
<dbReference type="EMBL" id="CAJPDS010000021">
    <property type="protein sequence ID" value="CAF9918071.1"/>
    <property type="molecule type" value="Genomic_DNA"/>
</dbReference>
<feature type="compositionally biased region" description="Polar residues" evidence="1">
    <location>
        <begin position="105"/>
        <end position="122"/>
    </location>
</feature>
<dbReference type="InterPro" id="IPR021833">
    <property type="entry name" value="DUF3425"/>
</dbReference>
<evidence type="ECO:0000256" key="1">
    <source>
        <dbReference type="SAM" id="MobiDB-lite"/>
    </source>
</evidence>
<dbReference type="PANTHER" id="PTHR38116:SF5">
    <property type="entry name" value="BZIP DOMAIN-CONTAINING PROTEIN"/>
    <property type="match status" value="1"/>
</dbReference>
<feature type="compositionally biased region" description="Low complexity" evidence="1">
    <location>
        <begin position="54"/>
        <end position="79"/>
    </location>
</feature>
<comment type="caution">
    <text evidence="2">The sequence shown here is derived from an EMBL/GenBank/DDBJ whole genome shotgun (WGS) entry which is preliminary data.</text>
</comment>
<proteinExistence type="predicted"/>
<gene>
    <name evidence="2" type="ORF">HETSPECPRED_003657</name>
</gene>